<protein>
    <recommendedName>
        <fullName evidence="3">Matrixin</fullName>
    </recommendedName>
</protein>
<dbReference type="EMBL" id="FNBK01000006">
    <property type="protein sequence ID" value="SDF42225.1"/>
    <property type="molecule type" value="Genomic_DNA"/>
</dbReference>
<accession>A0A1G7KYE3</accession>
<dbReference type="RefSeq" id="WP_092690993.1">
    <property type="nucleotide sequence ID" value="NZ_FNBK01000006.1"/>
</dbReference>
<dbReference type="PROSITE" id="PS51257">
    <property type="entry name" value="PROKAR_LIPOPROTEIN"/>
    <property type="match status" value="1"/>
</dbReference>
<organism evidence="1 2">
    <name type="scientific">Halorientalis regularis</name>
    <dbReference type="NCBI Taxonomy" id="660518"/>
    <lineage>
        <taxon>Archaea</taxon>
        <taxon>Methanobacteriati</taxon>
        <taxon>Methanobacteriota</taxon>
        <taxon>Stenosarchaea group</taxon>
        <taxon>Halobacteria</taxon>
        <taxon>Halobacteriales</taxon>
        <taxon>Haloarculaceae</taxon>
        <taxon>Halorientalis</taxon>
    </lineage>
</organism>
<dbReference type="OrthoDB" id="9634at2157"/>
<keyword evidence="2" id="KW-1185">Reference proteome</keyword>
<evidence type="ECO:0008006" key="3">
    <source>
        <dbReference type="Google" id="ProtNLM"/>
    </source>
</evidence>
<evidence type="ECO:0000313" key="1">
    <source>
        <dbReference type="EMBL" id="SDF42225.1"/>
    </source>
</evidence>
<dbReference type="SUPFAM" id="SSF55486">
    <property type="entry name" value="Metalloproteases ('zincins'), catalytic domain"/>
    <property type="match status" value="1"/>
</dbReference>
<name>A0A1G7KYE3_9EURY</name>
<dbReference type="GO" id="GO:0008237">
    <property type="term" value="F:metallopeptidase activity"/>
    <property type="evidence" value="ECO:0007669"/>
    <property type="project" value="InterPro"/>
</dbReference>
<evidence type="ECO:0000313" key="2">
    <source>
        <dbReference type="Proteomes" id="UP000199076"/>
    </source>
</evidence>
<gene>
    <name evidence="1" type="ORF">SAMN05216218_10685</name>
</gene>
<dbReference type="Proteomes" id="UP000199076">
    <property type="component" value="Unassembled WGS sequence"/>
</dbReference>
<reference evidence="2" key="1">
    <citation type="submission" date="2016-10" db="EMBL/GenBank/DDBJ databases">
        <authorList>
            <person name="Varghese N."/>
            <person name="Submissions S."/>
        </authorList>
    </citation>
    <scope>NUCLEOTIDE SEQUENCE [LARGE SCALE GENOMIC DNA]</scope>
    <source>
        <strain evidence="2">IBRC-M 10760</strain>
    </source>
</reference>
<dbReference type="InterPro" id="IPR024079">
    <property type="entry name" value="MetalloPept_cat_dom_sf"/>
</dbReference>
<dbReference type="Gene3D" id="3.40.390.10">
    <property type="entry name" value="Collagenase (Catalytic Domain)"/>
    <property type="match status" value="1"/>
</dbReference>
<dbReference type="AlphaFoldDB" id="A0A1G7KYE3"/>
<sequence length="329" mass="35643">MRSAVAVGAVLAAVVLAGCSLPSETLGAGTDPWSETEFVVAVDAGPRDSADNYTADTRAAIAFWEANAQQYLGHPVEFTLRPDAADPDVVVRVVAEVTDCGTEEHAAGCAPLADDLREQPKPVTVRVRRGFDRESTRQVLKHEFGHILGQGHDDRPADVMMAKSTLATEPRPDATERPVPWRDPELAVYLDAGNVSAEDRAQVREQMGHALDYYADGAAGTVPANVSFRRVDDRAAADVVIAFPNELPCEAIDRSRGSCRQLTGIDPDGDGASERYTRAEIYLTGLAPDAVGWHVGRWLGDAFGAADESDLAPPFRDASYEDRRSDWWR</sequence>
<proteinExistence type="predicted"/>